<evidence type="ECO:0000313" key="2">
    <source>
        <dbReference type="EMBL" id="PVG81575.1"/>
    </source>
</evidence>
<dbReference type="RefSeq" id="WP_116573342.1">
    <property type="nucleotide sequence ID" value="NZ_QDGZ01000007.1"/>
</dbReference>
<gene>
    <name evidence="2" type="ORF">DDE18_16325</name>
</gene>
<dbReference type="Proteomes" id="UP000246018">
    <property type="component" value="Unassembled WGS sequence"/>
</dbReference>
<name>A0A2T8F794_9ACTN</name>
<protein>
    <recommendedName>
        <fullName evidence="4">EfeO-type cupredoxin-like domain-containing protein</fullName>
    </recommendedName>
</protein>
<evidence type="ECO:0000256" key="1">
    <source>
        <dbReference type="SAM" id="MobiDB-lite"/>
    </source>
</evidence>
<comment type="caution">
    <text evidence="2">The sequence shown here is derived from an EMBL/GenBank/DDBJ whole genome shotgun (WGS) entry which is preliminary data.</text>
</comment>
<evidence type="ECO:0008006" key="4">
    <source>
        <dbReference type="Google" id="ProtNLM"/>
    </source>
</evidence>
<feature type="compositionally biased region" description="Low complexity" evidence="1">
    <location>
        <begin position="46"/>
        <end position="71"/>
    </location>
</feature>
<dbReference type="AlphaFoldDB" id="A0A2T8F794"/>
<dbReference type="SUPFAM" id="SSF49503">
    <property type="entry name" value="Cupredoxins"/>
    <property type="match status" value="1"/>
</dbReference>
<keyword evidence="3" id="KW-1185">Reference proteome</keyword>
<reference evidence="2 3" key="1">
    <citation type="submission" date="2018-04" db="EMBL/GenBank/DDBJ databases">
        <title>Genome of Nocardioides gansuensis WSJ-1.</title>
        <authorList>
            <person name="Wu S."/>
            <person name="Wang G."/>
        </authorList>
    </citation>
    <scope>NUCLEOTIDE SEQUENCE [LARGE SCALE GENOMIC DNA]</scope>
    <source>
        <strain evidence="2 3">WSJ-1</strain>
    </source>
</reference>
<sequence>MGFWQRLHRGWGHVHVVTQEPSHMRITSVLVTLVLALGAAGCADEAGTPEGAATGTTGPTETTSESPSPTEGPGGAGQTIEITVAGDTVSPSGERVEVPLGEEVVLEVTADAPGELHVHSTPEQELAYEAGTTSFPLTFDQPGVVEVESHDLGLTIVQLEVR</sequence>
<dbReference type="InterPro" id="IPR008972">
    <property type="entry name" value="Cupredoxin"/>
</dbReference>
<dbReference type="EMBL" id="QDGZ01000007">
    <property type="protein sequence ID" value="PVG81575.1"/>
    <property type="molecule type" value="Genomic_DNA"/>
</dbReference>
<organism evidence="2 3">
    <name type="scientific">Nocardioides gansuensis</name>
    <dbReference type="NCBI Taxonomy" id="2138300"/>
    <lineage>
        <taxon>Bacteria</taxon>
        <taxon>Bacillati</taxon>
        <taxon>Actinomycetota</taxon>
        <taxon>Actinomycetes</taxon>
        <taxon>Propionibacteriales</taxon>
        <taxon>Nocardioidaceae</taxon>
        <taxon>Nocardioides</taxon>
    </lineage>
</organism>
<dbReference type="OrthoDB" id="3748691at2"/>
<feature type="region of interest" description="Disordered" evidence="1">
    <location>
        <begin position="46"/>
        <end position="96"/>
    </location>
</feature>
<proteinExistence type="predicted"/>
<evidence type="ECO:0000313" key="3">
    <source>
        <dbReference type="Proteomes" id="UP000246018"/>
    </source>
</evidence>
<accession>A0A2T8F794</accession>